<gene>
    <name evidence="1" type="ORF">FFLO_05492</name>
</gene>
<dbReference type="InterPro" id="IPR036440">
    <property type="entry name" value="Peptidase_C15-like_sf"/>
</dbReference>
<sequence length="233" mass="24818">MTKKLDDQDKQDAIKIILTAFNTTGNWAAYDVASTLHGLVSADVKGSSNNGGRDLHIETVILPPTYEGISTKVAELHADDNWDFLIHVSPGHGSSNESRIPKGAERMGYDELDAGGQFAPMINPLRGTRGLEGKGRKWHTTVDVDGLVRHLTQTRGHQALSSCDNPGLGGTGFAYASSLKASSKNGDGVRPVLCFLSPGTDNVEPSGSASQTKEILLDICDWLASNTSKGKSQ</sequence>
<dbReference type="Gene3D" id="3.40.630.20">
    <property type="entry name" value="Peptidase C15, pyroglutamyl peptidase I-like"/>
    <property type="match status" value="1"/>
</dbReference>
<reference evidence="1" key="1">
    <citation type="submission" date="2020-04" db="EMBL/GenBank/DDBJ databases">
        <title>Analysis of mating type loci in Filobasidium floriforme.</title>
        <authorList>
            <person name="Nowrousian M."/>
        </authorList>
    </citation>
    <scope>NUCLEOTIDE SEQUENCE</scope>
    <source>
        <strain evidence="1">CBS 6242</strain>
    </source>
</reference>
<organism evidence="1 2">
    <name type="scientific">Filobasidium floriforme</name>
    <dbReference type="NCBI Taxonomy" id="5210"/>
    <lineage>
        <taxon>Eukaryota</taxon>
        <taxon>Fungi</taxon>
        <taxon>Dikarya</taxon>
        <taxon>Basidiomycota</taxon>
        <taxon>Agaricomycotina</taxon>
        <taxon>Tremellomycetes</taxon>
        <taxon>Filobasidiales</taxon>
        <taxon>Filobasidiaceae</taxon>
        <taxon>Filobasidium</taxon>
    </lineage>
</organism>
<dbReference type="Proteomes" id="UP000812966">
    <property type="component" value="Unassembled WGS sequence"/>
</dbReference>
<name>A0A8K0JIG2_9TREE</name>
<evidence type="ECO:0000313" key="2">
    <source>
        <dbReference type="Proteomes" id="UP000812966"/>
    </source>
</evidence>
<dbReference type="SUPFAM" id="SSF53182">
    <property type="entry name" value="Pyrrolidone carboxyl peptidase (pyroglutamate aminopeptidase)"/>
    <property type="match status" value="1"/>
</dbReference>
<accession>A0A8K0JIG2</accession>
<comment type="caution">
    <text evidence="1">The sequence shown here is derived from an EMBL/GenBank/DDBJ whole genome shotgun (WGS) entry which is preliminary data.</text>
</comment>
<proteinExistence type="predicted"/>
<evidence type="ECO:0000313" key="1">
    <source>
        <dbReference type="EMBL" id="KAG7529686.1"/>
    </source>
</evidence>
<dbReference type="AlphaFoldDB" id="A0A8K0JIG2"/>
<protein>
    <submittedName>
        <fullName evidence="1">Uncharacterized protein</fullName>
    </submittedName>
</protein>
<keyword evidence="2" id="KW-1185">Reference proteome</keyword>
<dbReference type="EMBL" id="JABELV010000140">
    <property type="protein sequence ID" value="KAG7529686.1"/>
    <property type="molecule type" value="Genomic_DNA"/>
</dbReference>